<keyword evidence="2" id="KW-1185">Reference proteome</keyword>
<sequence>MSILSKEMTSKTLINVNSVESNNFYNIHKCQSIHDVRTTVCENHQNNIFELSEDHRVSCGLVHSILTEDFGMRGMFAKFVPKLFSAEQKNEDCISAALNLLEYSENRTLI</sequence>
<protein>
    <submittedName>
        <fullName evidence="1">Uncharacterized protein</fullName>
    </submittedName>
</protein>
<dbReference type="AlphaFoldDB" id="A0A4Y2AAE6"/>
<dbReference type="EMBL" id="BGPR01000009">
    <property type="protein sequence ID" value="GBL75914.1"/>
    <property type="molecule type" value="Genomic_DNA"/>
</dbReference>
<gene>
    <name evidence="1" type="ORF">AVEN_234251_1</name>
</gene>
<name>A0A4Y2AAE6_ARAVE</name>
<organism evidence="1 2">
    <name type="scientific">Araneus ventricosus</name>
    <name type="common">Orbweaver spider</name>
    <name type="synonym">Epeira ventricosa</name>
    <dbReference type="NCBI Taxonomy" id="182803"/>
    <lineage>
        <taxon>Eukaryota</taxon>
        <taxon>Metazoa</taxon>
        <taxon>Ecdysozoa</taxon>
        <taxon>Arthropoda</taxon>
        <taxon>Chelicerata</taxon>
        <taxon>Arachnida</taxon>
        <taxon>Araneae</taxon>
        <taxon>Araneomorphae</taxon>
        <taxon>Entelegynae</taxon>
        <taxon>Araneoidea</taxon>
        <taxon>Araneidae</taxon>
        <taxon>Araneus</taxon>
    </lineage>
</organism>
<evidence type="ECO:0000313" key="2">
    <source>
        <dbReference type="Proteomes" id="UP000499080"/>
    </source>
</evidence>
<comment type="caution">
    <text evidence="1">The sequence shown here is derived from an EMBL/GenBank/DDBJ whole genome shotgun (WGS) entry which is preliminary data.</text>
</comment>
<accession>A0A4Y2AAE6</accession>
<dbReference type="OrthoDB" id="6491811at2759"/>
<reference evidence="1 2" key="1">
    <citation type="journal article" date="2019" name="Sci. Rep.">
        <title>Orb-weaving spider Araneus ventricosus genome elucidates the spidroin gene catalogue.</title>
        <authorList>
            <person name="Kono N."/>
            <person name="Nakamura H."/>
            <person name="Ohtoshi R."/>
            <person name="Moran D.A.P."/>
            <person name="Shinohara A."/>
            <person name="Yoshida Y."/>
            <person name="Fujiwara M."/>
            <person name="Mori M."/>
            <person name="Tomita M."/>
            <person name="Arakawa K."/>
        </authorList>
    </citation>
    <scope>NUCLEOTIDE SEQUENCE [LARGE SCALE GENOMIC DNA]</scope>
</reference>
<dbReference type="Proteomes" id="UP000499080">
    <property type="component" value="Unassembled WGS sequence"/>
</dbReference>
<proteinExistence type="predicted"/>
<evidence type="ECO:0000313" key="1">
    <source>
        <dbReference type="EMBL" id="GBL75914.1"/>
    </source>
</evidence>